<evidence type="ECO:0000313" key="1">
    <source>
        <dbReference type="EMBL" id="OCH93140.1"/>
    </source>
</evidence>
<dbReference type="EMBL" id="KV722359">
    <property type="protein sequence ID" value="OCH93140.1"/>
    <property type="molecule type" value="Genomic_DNA"/>
</dbReference>
<protein>
    <submittedName>
        <fullName evidence="1">Uncharacterized protein</fullName>
    </submittedName>
</protein>
<sequence length="224" mass="25296">MPQELINLNNRANQYAPLLLICPIHLTSNPRALSSSYLKATSMSEGAPSGHPCISDGPYKGGTFHFSLLLPPDFLLKALYVQRKSDHKPRWLAWKAQRERRMRDYRQAWAADSGRAENVLGETNSKHMFLTNGFCECIATTNIGASGDGQEVKGIYLAKLVYRGKCQCELGDAKRSIAIPTEINHERCIVIVRAMRGKLTVIWREVLSTRREKARKKREPSTRV</sequence>
<accession>A0A8E2B3F2</accession>
<organism evidence="1 2">
    <name type="scientific">Obba rivulosa</name>
    <dbReference type="NCBI Taxonomy" id="1052685"/>
    <lineage>
        <taxon>Eukaryota</taxon>
        <taxon>Fungi</taxon>
        <taxon>Dikarya</taxon>
        <taxon>Basidiomycota</taxon>
        <taxon>Agaricomycotina</taxon>
        <taxon>Agaricomycetes</taxon>
        <taxon>Polyporales</taxon>
        <taxon>Gelatoporiaceae</taxon>
        <taxon>Obba</taxon>
    </lineage>
</organism>
<name>A0A8E2B3F2_9APHY</name>
<dbReference type="Proteomes" id="UP000250043">
    <property type="component" value="Unassembled WGS sequence"/>
</dbReference>
<gene>
    <name evidence="1" type="ORF">OBBRIDRAFT_802146</name>
</gene>
<proteinExistence type="predicted"/>
<reference evidence="1 2" key="1">
    <citation type="submission" date="2016-07" db="EMBL/GenBank/DDBJ databases">
        <title>Draft genome of the white-rot fungus Obba rivulosa 3A-2.</title>
        <authorList>
            <consortium name="DOE Joint Genome Institute"/>
            <person name="Miettinen O."/>
            <person name="Riley R."/>
            <person name="Acob R."/>
            <person name="Barry K."/>
            <person name="Cullen D."/>
            <person name="De Vries R."/>
            <person name="Hainaut M."/>
            <person name="Hatakka A."/>
            <person name="Henrissat B."/>
            <person name="Hilden K."/>
            <person name="Kuo R."/>
            <person name="Labutti K."/>
            <person name="Lipzen A."/>
            <person name="Makela M.R."/>
            <person name="Sandor L."/>
            <person name="Spatafora J.W."/>
            <person name="Grigoriev I.V."/>
            <person name="Hibbett D.S."/>
        </authorList>
    </citation>
    <scope>NUCLEOTIDE SEQUENCE [LARGE SCALE GENOMIC DNA]</scope>
    <source>
        <strain evidence="1 2">3A-2</strain>
    </source>
</reference>
<evidence type="ECO:0000313" key="2">
    <source>
        <dbReference type="Proteomes" id="UP000250043"/>
    </source>
</evidence>
<dbReference type="AlphaFoldDB" id="A0A8E2B3F2"/>
<keyword evidence="2" id="KW-1185">Reference proteome</keyword>